<sequence length="908" mass="92394">MNRFYRVVWNASKGVWQAVTELGKGQGKTKGMRALRRAAAVTLGLASLSVMAADVLPTGGNVVAGNAAISQSGSAMTINQTTNKAVIDWQSFSVGQNNSVTFIQPTATSVALNRVLGTDVSLIQGRISANGIVAIENPNGILFTQTAQVNVGGLIASTLKFSLPDFMNGEYKLAGASSNAIVNQGNITVANGGTAAFVAAKISNTGNVTANGGNVLMGAGSVVTLDLGGPVKLEVKQAAIDALIENGGAIKADGGLVYLRAHAAGELATTVINNTGVIEAHTLATGEKGQIYLIGDMQNDRIAVGGKLDASAPVGGDGGFIETSAADVAVADNAHVTAASAQGKGGAWLIDPSNITIQAGSCTGTNCLSAGTIETTLNGGTDVAIATVAAGSEAGDINVNAPISWNKNKLSLIAHNNININGTLTATGTGSLAFAYGQATADGAGSSYNVNNGAKIYIPSGGAFRWLKGSEGTVKNLVLDNGLLRFGNGTQTSLDSLGQLEQPFYFDDVSIVNGQQRNGWYKLTFSNYPLDLQLATGGDGTSSWNVNGQIANTQDGFPQGTTSSLEISGYKEGVGSIASNLRIAFADGEVLNVANTYTLNAGQSFLKTDTTVTNVGTIAASNVRLWVGTRDDFVAGTDQPFKYKGNLTSNGFEQLTSQNEQSKALKITELNDGQGAAILFYSTSPGADTSVNYCCSFENATGTDPRSSPITEPARDGSYALFMRLANLGVGQSDGMTWYYAAGPAARLDSIVGQVSASAGTPPAPIVVVPNTTTPVITAIASAQNTVNTNTATPATVNSNILPPPFVAPEIAGKTMNVDTSGGLRLVSLDTGTSGTPGNGNSNANGGSGAADGASVPNAGGTNQAGLDPSGFMKVFVVGGGVSLPDVAMNNQGVQIEDLNKAQKGAPR</sequence>
<dbReference type="Pfam" id="PF13018">
    <property type="entry name" value="ESPR"/>
    <property type="match status" value="1"/>
</dbReference>
<dbReference type="Pfam" id="PF05860">
    <property type="entry name" value="TPS"/>
    <property type="match status" value="1"/>
</dbReference>
<name>A0ABW2IC87_9BURK</name>
<dbReference type="InterPro" id="IPR008638">
    <property type="entry name" value="FhaB/CdiA-like_TPS"/>
</dbReference>
<dbReference type="SUPFAM" id="SSF51126">
    <property type="entry name" value="Pectin lyase-like"/>
    <property type="match status" value="1"/>
</dbReference>
<evidence type="ECO:0000256" key="2">
    <source>
        <dbReference type="ARBA" id="ARBA00022525"/>
    </source>
</evidence>
<evidence type="ECO:0000313" key="6">
    <source>
        <dbReference type="EMBL" id="MFC7288506.1"/>
    </source>
</evidence>
<dbReference type="Proteomes" id="UP001596542">
    <property type="component" value="Unassembled WGS sequence"/>
</dbReference>
<feature type="region of interest" description="Disordered" evidence="4">
    <location>
        <begin position="829"/>
        <end position="863"/>
    </location>
</feature>
<keyword evidence="2" id="KW-0964">Secreted</keyword>
<gene>
    <name evidence="6" type="ORF">ACFQPC_10700</name>
</gene>
<dbReference type="RefSeq" id="WP_382271830.1">
    <property type="nucleotide sequence ID" value="NZ_JBHTBU010000001.1"/>
</dbReference>
<evidence type="ECO:0000256" key="4">
    <source>
        <dbReference type="SAM" id="MobiDB-lite"/>
    </source>
</evidence>
<dbReference type="InterPro" id="IPR012334">
    <property type="entry name" value="Pectin_lyas_fold"/>
</dbReference>
<organism evidence="6 7">
    <name type="scientific">Herminiimonas glaciei</name>
    <dbReference type="NCBI Taxonomy" id="523788"/>
    <lineage>
        <taxon>Bacteria</taxon>
        <taxon>Pseudomonadati</taxon>
        <taxon>Pseudomonadota</taxon>
        <taxon>Betaproteobacteria</taxon>
        <taxon>Burkholderiales</taxon>
        <taxon>Oxalobacteraceae</taxon>
        <taxon>Herminiimonas</taxon>
    </lineage>
</organism>
<evidence type="ECO:0000259" key="5">
    <source>
        <dbReference type="SMART" id="SM00912"/>
    </source>
</evidence>
<keyword evidence="7" id="KW-1185">Reference proteome</keyword>
<reference evidence="7" key="1">
    <citation type="journal article" date="2019" name="Int. J. Syst. Evol. Microbiol.">
        <title>The Global Catalogue of Microorganisms (GCM) 10K type strain sequencing project: providing services to taxonomists for standard genome sequencing and annotation.</title>
        <authorList>
            <consortium name="The Broad Institute Genomics Platform"/>
            <consortium name="The Broad Institute Genome Sequencing Center for Infectious Disease"/>
            <person name="Wu L."/>
            <person name="Ma J."/>
        </authorList>
    </citation>
    <scope>NUCLEOTIDE SEQUENCE [LARGE SCALE GENOMIC DNA]</scope>
    <source>
        <strain evidence="7">KACC 12508</strain>
    </source>
</reference>
<comment type="subcellular location">
    <subcellularLocation>
        <location evidence="1">Secreted</location>
    </subcellularLocation>
</comment>
<dbReference type="PANTHER" id="PTHR12338">
    <property type="entry name" value="AUTOTRANSPORTER"/>
    <property type="match status" value="1"/>
</dbReference>
<dbReference type="SMART" id="SM00912">
    <property type="entry name" value="Haemagg_act"/>
    <property type="match status" value="1"/>
</dbReference>
<evidence type="ECO:0000256" key="3">
    <source>
        <dbReference type="ARBA" id="ARBA00022729"/>
    </source>
</evidence>
<dbReference type="EMBL" id="JBHTBU010000001">
    <property type="protein sequence ID" value="MFC7288506.1"/>
    <property type="molecule type" value="Genomic_DNA"/>
</dbReference>
<dbReference type="PANTHER" id="PTHR12338:SF8">
    <property type="entry name" value="HEME_HEMOPEXIN-BINDING PROTEIN"/>
    <property type="match status" value="1"/>
</dbReference>
<evidence type="ECO:0000313" key="7">
    <source>
        <dbReference type="Proteomes" id="UP001596542"/>
    </source>
</evidence>
<feature type="domain" description="Filamentous haemagglutinin FhaB/tRNA nuclease CdiA-like TPS" evidence="5">
    <location>
        <begin position="53"/>
        <end position="165"/>
    </location>
</feature>
<dbReference type="InterPro" id="IPR050909">
    <property type="entry name" value="Bact_Autotransporter_VF"/>
</dbReference>
<comment type="caution">
    <text evidence="6">The sequence shown here is derived from an EMBL/GenBank/DDBJ whole genome shotgun (WGS) entry which is preliminary data.</text>
</comment>
<proteinExistence type="predicted"/>
<keyword evidence="3" id="KW-0732">Signal</keyword>
<feature type="compositionally biased region" description="Low complexity" evidence="4">
    <location>
        <begin position="831"/>
        <end position="855"/>
    </location>
</feature>
<dbReference type="InterPro" id="IPR024973">
    <property type="entry name" value="ESPR"/>
</dbReference>
<evidence type="ECO:0000256" key="1">
    <source>
        <dbReference type="ARBA" id="ARBA00004613"/>
    </source>
</evidence>
<dbReference type="InterPro" id="IPR011050">
    <property type="entry name" value="Pectin_lyase_fold/virulence"/>
</dbReference>
<dbReference type="Gene3D" id="2.160.20.10">
    <property type="entry name" value="Single-stranded right-handed beta-helix, Pectin lyase-like"/>
    <property type="match status" value="1"/>
</dbReference>
<dbReference type="NCBIfam" id="TIGR01901">
    <property type="entry name" value="adhes_NPXG"/>
    <property type="match status" value="1"/>
</dbReference>
<protein>
    <submittedName>
        <fullName evidence="6">Filamentous hemagglutinin N-terminal domain-containing protein</fullName>
    </submittedName>
</protein>
<accession>A0ABW2IC87</accession>